<proteinExistence type="predicted"/>
<feature type="transmembrane region" description="Helical" evidence="6">
    <location>
        <begin position="176"/>
        <end position="199"/>
    </location>
</feature>
<evidence type="ECO:0000256" key="6">
    <source>
        <dbReference type="SAM" id="Phobius"/>
    </source>
</evidence>
<organism evidence="8 9">
    <name type="scientific">Bulleidia extructa W1219</name>
    <dbReference type="NCBI Taxonomy" id="679192"/>
    <lineage>
        <taxon>Bacteria</taxon>
        <taxon>Bacillati</taxon>
        <taxon>Bacillota</taxon>
        <taxon>Erysipelotrichia</taxon>
        <taxon>Erysipelotrichales</taxon>
        <taxon>Erysipelotrichaceae</taxon>
        <taxon>Bulleidia</taxon>
    </lineage>
</organism>
<feature type="domain" description="PhoU" evidence="7">
    <location>
        <begin position="351"/>
        <end position="436"/>
    </location>
</feature>
<accession>D2MNA3</accession>
<evidence type="ECO:0000256" key="3">
    <source>
        <dbReference type="ARBA" id="ARBA00022692"/>
    </source>
</evidence>
<dbReference type="PANTHER" id="PTHR10010:SF46">
    <property type="entry name" value="SODIUM-DEPENDENT PHOSPHATE TRANSPORT PROTEIN 2B"/>
    <property type="match status" value="1"/>
</dbReference>
<evidence type="ECO:0000256" key="2">
    <source>
        <dbReference type="ARBA" id="ARBA00022475"/>
    </source>
</evidence>
<dbReference type="EMBL" id="ADFR01000003">
    <property type="protein sequence ID" value="EFC05925.1"/>
    <property type="molecule type" value="Genomic_DNA"/>
</dbReference>
<dbReference type="eggNOG" id="COG1283">
    <property type="taxonomic scope" value="Bacteria"/>
</dbReference>
<evidence type="ECO:0000256" key="5">
    <source>
        <dbReference type="ARBA" id="ARBA00023136"/>
    </source>
</evidence>
<feature type="transmembrane region" description="Helical" evidence="6">
    <location>
        <begin position="111"/>
        <end position="127"/>
    </location>
</feature>
<dbReference type="SUPFAM" id="SSF109755">
    <property type="entry name" value="PhoU-like"/>
    <property type="match status" value="1"/>
</dbReference>
<dbReference type="InterPro" id="IPR026022">
    <property type="entry name" value="PhoU_dom"/>
</dbReference>
<evidence type="ECO:0000313" key="9">
    <source>
        <dbReference type="Proteomes" id="UP000005017"/>
    </source>
</evidence>
<feature type="transmembrane region" description="Helical" evidence="6">
    <location>
        <begin position="211"/>
        <end position="237"/>
    </location>
</feature>
<keyword evidence="9" id="KW-1185">Reference proteome</keyword>
<feature type="transmembrane region" description="Helical" evidence="6">
    <location>
        <begin position="134"/>
        <end position="156"/>
    </location>
</feature>
<evidence type="ECO:0000259" key="7">
    <source>
        <dbReference type="Pfam" id="PF01895"/>
    </source>
</evidence>
<evidence type="ECO:0000313" key="8">
    <source>
        <dbReference type="EMBL" id="EFC05925.1"/>
    </source>
</evidence>
<dbReference type="Proteomes" id="UP000005017">
    <property type="component" value="Unassembled WGS sequence"/>
</dbReference>
<dbReference type="Pfam" id="PF01895">
    <property type="entry name" value="PhoU"/>
    <property type="match status" value="2"/>
</dbReference>
<dbReference type="GO" id="GO:0005436">
    <property type="term" value="F:sodium:phosphate symporter activity"/>
    <property type="evidence" value="ECO:0007669"/>
    <property type="project" value="InterPro"/>
</dbReference>
<dbReference type="Pfam" id="PF02690">
    <property type="entry name" value="Na_Pi_cotrans"/>
    <property type="match status" value="2"/>
</dbReference>
<keyword evidence="3 6" id="KW-0812">Transmembrane</keyword>
<dbReference type="GO" id="GO:0044341">
    <property type="term" value="P:sodium-dependent phosphate transport"/>
    <property type="evidence" value="ECO:0007669"/>
    <property type="project" value="InterPro"/>
</dbReference>
<evidence type="ECO:0000256" key="1">
    <source>
        <dbReference type="ARBA" id="ARBA00004651"/>
    </source>
</evidence>
<comment type="caution">
    <text evidence="8">The sequence shown here is derived from an EMBL/GenBank/DDBJ whole genome shotgun (WGS) entry which is preliminary data.</text>
</comment>
<sequence length="557" mass="60869">MNLSSLRWDVILGGFGLFLFGIGFMGDGLKAIAGDQLRDYINKYTTNPFSALIIGILITIIMQSSSASTAITIGLVRAGLMTLPQAAGIIMGANIGTTFTSLLISLNIDNYVLYFVFFGAIVVSFAKKVKIKSVGTIVMGFGLIFYGLNSMGSALSAIKDLPEFTKFATDMANNPFLGLLAGTLMTGAVQASSATIGIVQKLYAAGALQFIAVLPFVFGANIGTTVTGILACIGGSTAAKRTAGIHILFNIIGTAIGMIFLHPYARFILWISQIFGISGMAQLAVAHIIFNTTATIVFFPFMNQFCNLIRKILPGEEPKRIEINIDELTTNLAANTLPSVAIDSAKTAIVKMASVVDQDNQDTRDYLNKPGNSEDHENLMTGENTVNKLDKKITEFLIAISKNQQLTPSDQTELRRGLEITKNLERIGDLGVNLVEFFDMVREDKSTFSPVAIVDMNTMFDELNEMMKLCIRVYEERDEKVYHELMEKENEMDETEYAARQGHFTRMANGDCHSSVASSVYVDILGTIERMGDHACNIARSAILDYVDQDEPGFEKH</sequence>
<dbReference type="PANTHER" id="PTHR10010">
    <property type="entry name" value="SOLUTE CARRIER FAMILY 34 SODIUM PHOSPHATE , MEMBER 2-RELATED"/>
    <property type="match status" value="1"/>
</dbReference>
<reference evidence="9" key="1">
    <citation type="submission" date="2009-12" db="EMBL/GenBank/DDBJ databases">
        <title>Sequence of Clostridiales genomosp. BVAB3 str. UPII9-5.</title>
        <authorList>
            <person name="Madupu R."/>
            <person name="Durkin A.S."/>
            <person name="Torralba M."/>
            <person name="Methe B."/>
            <person name="Sutton G.G."/>
            <person name="Strausberg R.L."/>
            <person name="Nelson K.E."/>
        </authorList>
    </citation>
    <scope>NUCLEOTIDE SEQUENCE [LARGE SCALE GENOMIC DNA]</scope>
    <source>
        <strain evidence="9">W1219</strain>
    </source>
</reference>
<feature type="transmembrane region" description="Helical" evidence="6">
    <location>
        <begin position="243"/>
        <end position="261"/>
    </location>
</feature>
<protein>
    <submittedName>
        <fullName evidence="8">Putative Na/Pi-cotransporter II-like protein</fullName>
    </submittedName>
</protein>
<dbReference type="RefSeq" id="WP_006626874.1">
    <property type="nucleotide sequence ID" value="NZ_ADFR01000003.1"/>
</dbReference>
<gene>
    <name evidence="8" type="ORF">HMPREF9013_0127</name>
</gene>
<evidence type="ECO:0000256" key="4">
    <source>
        <dbReference type="ARBA" id="ARBA00022989"/>
    </source>
</evidence>
<keyword evidence="5 6" id="KW-0472">Membrane</keyword>
<dbReference type="AlphaFoldDB" id="D2MNA3"/>
<dbReference type="Gene3D" id="1.20.58.220">
    <property type="entry name" value="Phosphate transport system protein phou homolog 2, domain 2"/>
    <property type="match status" value="1"/>
</dbReference>
<dbReference type="GO" id="GO:0005886">
    <property type="term" value="C:plasma membrane"/>
    <property type="evidence" value="ECO:0007669"/>
    <property type="project" value="UniProtKB-SubCell"/>
</dbReference>
<dbReference type="InterPro" id="IPR003841">
    <property type="entry name" value="Na/Pi_transpt"/>
</dbReference>
<feature type="domain" description="PhoU" evidence="7">
    <location>
        <begin position="458"/>
        <end position="541"/>
    </location>
</feature>
<comment type="subcellular location">
    <subcellularLocation>
        <location evidence="1">Cell membrane</location>
        <topology evidence="1">Multi-pass membrane protein</topology>
    </subcellularLocation>
</comment>
<feature type="transmembrane region" description="Helical" evidence="6">
    <location>
        <begin position="49"/>
        <end position="75"/>
    </location>
</feature>
<name>D2MNA3_9FIRM</name>
<keyword evidence="2" id="KW-1003">Cell membrane</keyword>
<dbReference type="NCBIfam" id="NF037997">
    <property type="entry name" value="Na_Pi_symport"/>
    <property type="match status" value="1"/>
</dbReference>
<dbReference type="InterPro" id="IPR038078">
    <property type="entry name" value="PhoU-like_sf"/>
</dbReference>
<dbReference type="OrthoDB" id="9763003at2"/>
<keyword evidence="4 6" id="KW-1133">Transmembrane helix</keyword>